<dbReference type="STRING" id="1764295.A0A5B8MLZ7"/>
<keyword evidence="5 6" id="KW-0472">Membrane</keyword>
<dbReference type="GO" id="GO:0000139">
    <property type="term" value="C:Golgi membrane"/>
    <property type="evidence" value="ECO:0007669"/>
    <property type="project" value="UniProtKB-SubCell"/>
</dbReference>
<dbReference type="EMBL" id="CP031038">
    <property type="protein sequence ID" value="QDZ21044.1"/>
    <property type="molecule type" value="Genomic_DNA"/>
</dbReference>
<protein>
    <recommendedName>
        <fullName evidence="6">Golgi apparatus membrane protein TVP23</fullName>
    </recommendedName>
</protein>
<dbReference type="OrthoDB" id="2151161at2759"/>
<organism evidence="7 8">
    <name type="scientific">Chloropicon primus</name>
    <dbReference type="NCBI Taxonomy" id="1764295"/>
    <lineage>
        <taxon>Eukaryota</taxon>
        <taxon>Viridiplantae</taxon>
        <taxon>Chlorophyta</taxon>
        <taxon>Chloropicophyceae</taxon>
        <taxon>Chloropicales</taxon>
        <taxon>Chloropicaceae</taxon>
        <taxon>Chloropicon</taxon>
    </lineage>
</organism>
<evidence type="ECO:0000256" key="6">
    <source>
        <dbReference type="RuleBase" id="RU361206"/>
    </source>
</evidence>
<evidence type="ECO:0000313" key="8">
    <source>
        <dbReference type="Proteomes" id="UP000316726"/>
    </source>
</evidence>
<sequence length="170" mass="19443">MANFSHPCAAVSHVFFKTAAVLTYILCEWFSDNFVVNFVVLATLLACDFWTVKNVSGRFLVGLRWWHEVNEDGSSQWKFESLDEEGQKTIDTFEKRIFWWSTYAVPVIWVLLGLVTLLRLHWTYLIIVLLALVLACSNLVGYVKASRDQTKQISDMLGTAKAFSVIKNLV</sequence>
<evidence type="ECO:0000256" key="4">
    <source>
        <dbReference type="ARBA" id="ARBA00022989"/>
    </source>
</evidence>
<evidence type="ECO:0000256" key="3">
    <source>
        <dbReference type="ARBA" id="ARBA00022692"/>
    </source>
</evidence>
<dbReference type="Pfam" id="PF05832">
    <property type="entry name" value="DUF846"/>
    <property type="match status" value="1"/>
</dbReference>
<feature type="transmembrane region" description="Helical" evidence="6">
    <location>
        <begin position="124"/>
        <end position="143"/>
    </location>
</feature>
<feature type="transmembrane region" description="Helical" evidence="6">
    <location>
        <begin position="97"/>
        <end position="118"/>
    </location>
</feature>
<comment type="subcellular location">
    <subcellularLocation>
        <location evidence="6">Golgi apparatus membrane</location>
        <topology evidence="6">Multi-pass membrane protein</topology>
    </subcellularLocation>
    <subcellularLocation>
        <location evidence="1">Membrane</location>
        <topology evidence="1">Multi-pass membrane protein</topology>
    </subcellularLocation>
</comment>
<comment type="function">
    <text evidence="6">Golgi membrane protein involved in vesicular trafficking.</text>
</comment>
<evidence type="ECO:0000256" key="2">
    <source>
        <dbReference type="ARBA" id="ARBA00005467"/>
    </source>
</evidence>
<keyword evidence="8" id="KW-1185">Reference proteome</keyword>
<gene>
    <name evidence="7" type="ORF">A3770_05p35620</name>
</gene>
<dbReference type="InterPro" id="IPR008564">
    <property type="entry name" value="TVP23-like"/>
</dbReference>
<name>A0A5B8MLZ7_9CHLO</name>
<dbReference type="AlphaFoldDB" id="A0A5B8MLZ7"/>
<evidence type="ECO:0000313" key="7">
    <source>
        <dbReference type="EMBL" id="QDZ21044.1"/>
    </source>
</evidence>
<keyword evidence="3 6" id="KW-0812">Transmembrane</keyword>
<dbReference type="Proteomes" id="UP000316726">
    <property type="component" value="Chromosome 5"/>
</dbReference>
<dbReference type="GO" id="GO:0016192">
    <property type="term" value="P:vesicle-mediated transport"/>
    <property type="evidence" value="ECO:0007669"/>
    <property type="project" value="TreeGrafter"/>
</dbReference>
<dbReference type="PANTHER" id="PTHR13019:SF7">
    <property type="entry name" value="GOLGI APPARATUS MEMBRANE PROTEIN TVP23"/>
    <property type="match status" value="1"/>
</dbReference>
<evidence type="ECO:0000256" key="1">
    <source>
        <dbReference type="ARBA" id="ARBA00004141"/>
    </source>
</evidence>
<dbReference type="PANTHER" id="PTHR13019">
    <property type="entry name" value="GOLGI APPARATUS MEMBRANE PROTEIN TVP23"/>
    <property type="match status" value="1"/>
</dbReference>
<keyword evidence="4 6" id="KW-1133">Transmembrane helix</keyword>
<reference evidence="7 8" key="1">
    <citation type="submission" date="2018-07" db="EMBL/GenBank/DDBJ databases">
        <title>The complete nuclear genome of the prasinophyte Chloropicon primus (CCMP1205).</title>
        <authorList>
            <person name="Pombert J.-F."/>
            <person name="Otis C."/>
            <person name="Turmel M."/>
            <person name="Lemieux C."/>
        </authorList>
    </citation>
    <scope>NUCLEOTIDE SEQUENCE [LARGE SCALE GENOMIC DNA]</scope>
    <source>
        <strain evidence="7 8">CCMP1205</strain>
    </source>
</reference>
<comment type="similarity">
    <text evidence="2 6">Belongs to the TVP23 family.</text>
</comment>
<proteinExistence type="inferred from homology"/>
<evidence type="ECO:0000256" key="5">
    <source>
        <dbReference type="ARBA" id="ARBA00023136"/>
    </source>
</evidence>
<keyword evidence="6" id="KW-0333">Golgi apparatus</keyword>
<dbReference type="GO" id="GO:0009306">
    <property type="term" value="P:protein secretion"/>
    <property type="evidence" value="ECO:0007669"/>
    <property type="project" value="TreeGrafter"/>
</dbReference>
<accession>A0A5B8MLZ7</accession>